<dbReference type="Proteomes" id="UP000095281">
    <property type="component" value="Unplaced"/>
</dbReference>
<evidence type="ECO:0000313" key="2">
    <source>
        <dbReference type="Proteomes" id="UP000095281"/>
    </source>
</evidence>
<proteinExistence type="predicted"/>
<feature type="region of interest" description="Disordered" evidence="1">
    <location>
        <begin position="26"/>
        <end position="46"/>
    </location>
</feature>
<organism evidence="2 3">
    <name type="scientific">Meloidogyne hapla</name>
    <name type="common">Root-knot nematode worm</name>
    <dbReference type="NCBI Taxonomy" id="6305"/>
    <lineage>
        <taxon>Eukaryota</taxon>
        <taxon>Metazoa</taxon>
        <taxon>Ecdysozoa</taxon>
        <taxon>Nematoda</taxon>
        <taxon>Chromadorea</taxon>
        <taxon>Rhabditida</taxon>
        <taxon>Tylenchina</taxon>
        <taxon>Tylenchomorpha</taxon>
        <taxon>Tylenchoidea</taxon>
        <taxon>Meloidogynidae</taxon>
        <taxon>Meloidogyninae</taxon>
        <taxon>Meloidogyne</taxon>
    </lineage>
</organism>
<name>A0A1I8BWN1_MELHA</name>
<sequence>MRQIECAKMDIRAKLTEIQKSRKRRLPINDSSELSEVQLPETNLEEDNDENFEIALGTKLHLEIALATQGKCCTLA</sequence>
<protein>
    <submittedName>
        <fullName evidence="3">Uncharacterized protein</fullName>
    </submittedName>
</protein>
<reference evidence="3" key="1">
    <citation type="submission" date="2016-11" db="UniProtKB">
        <authorList>
            <consortium name="WormBaseParasite"/>
        </authorList>
    </citation>
    <scope>IDENTIFICATION</scope>
</reference>
<accession>A0A1I8BWN1</accession>
<keyword evidence="2" id="KW-1185">Reference proteome</keyword>
<evidence type="ECO:0000313" key="3">
    <source>
        <dbReference type="WBParaSite" id="MhA1_Contig746.frz3.gene5"/>
    </source>
</evidence>
<dbReference type="AlphaFoldDB" id="A0A1I8BWN1"/>
<evidence type="ECO:0000256" key="1">
    <source>
        <dbReference type="SAM" id="MobiDB-lite"/>
    </source>
</evidence>
<dbReference type="WBParaSite" id="MhA1_Contig746.frz3.gene5">
    <property type="protein sequence ID" value="MhA1_Contig746.frz3.gene5"/>
    <property type="gene ID" value="MhA1_Contig746.frz3.gene5"/>
</dbReference>